<feature type="domain" description="Methyl-accepting transducer" evidence="5">
    <location>
        <begin position="354"/>
        <end position="576"/>
    </location>
</feature>
<evidence type="ECO:0008006" key="9">
    <source>
        <dbReference type="Google" id="ProtNLM"/>
    </source>
</evidence>
<evidence type="ECO:0000313" key="8">
    <source>
        <dbReference type="Proteomes" id="UP000218113"/>
    </source>
</evidence>
<protein>
    <recommendedName>
        <fullName evidence="9">Methyl-accepting chemotaxis protein</fullName>
    </recommendedName>
</protein>
<evidence type="ECO:0000256" key="1">
    <source>
        <dbReference type="ARBA" id="ARBA00022500"/>
    </source>
</evidence>
<keyword evidence="4" id="KW-1133">Transmembrane helix</keyword>
<dbReference type="SMART" id="SM00283">
    <property type="entry name" value="MA"/>
    <property type="match status" value="1"/>
</dbReference>
<name>A0A2A4T1G6_9DELT</name>
<dbReference type="InterPro" id="IPR004089">
    <property type="entry name" value="MCPsignal_dom"/>
</dbReference>
<gene>
    <name evidence="7" type="ORF">COB67_09170</name>
</gene>
<keyword evidence="3" id="KW-0807">Transducer</keyword>
<dbReference type="InterPro" id="IPR003660">
    <property type="entry name" value="HAMP_dom"/>
</dbReference>
<keyword evidence="1" id="KW-0145">Chemotaxis</keyword>
<dbReference type="Proteomes" id="UP000218113">
    <property type="component" value="Unassembled WGS sequence"/>
</dbReference>
<dbReference type="GO" id="GO:0007165">
    <property type="term" value="P:signal transduction"/>
    <property type="evidence" value="ECO:0007669"/>
    <property type="project" value="UniProtKB-KW"/>
</dbReference>
<dbReference type="Gene3D" id="1.10.287.950">
    <property type="entry name" value="Methyl-accepting chemotaxis protein"/>
    <property type="match status" value="1"/>
</dbReference>
<accession>A0A2A4T1G6</accession>
<proteinExistence type="inferred from homology"/>
<dbReference type="InterPro" id="IPR004090">
    <property type="entry name" value="Chemotax_Me-accpt_rcpt"/>
</dbReference>
<comment type="similarity">
    <text evidence="2">Belongs to the methyl-accepting chemotaxis (MCP) protein family.</text>
</comment>
<dbReference type="PANTHER" id="PTHR43531:SF11">
    <property type="entry name" value="METHYL-ACCEPTING CHEMOTAXIS PROTEIN 3"/>
    <property type="match status" value="1"/>
</dbReference>
<dbReference type="AlphaFoldDB" id="A0A2A4T1G6"/>
<feature type="transmembrane region" description="Helical" evidence="4">
    <location>
        <begin position="266"/>
        <end position="286"/>
    </location>
</feature>
<evidence type="ECO:0000256" key="3">
    <source>
        <dbReference type="PROSITE-ProRule" id="PRU00284"/>
    </source>
</evidence>
<dbReference type="PROSITE" id="PS50885">
    <property type="entry name" value="HAMP"/>
    <property type="match status" value="1"/>
</dbReference>
<dbReference type="GO" id="GO:0005886">
    <property type="term" value="C:plasma membrane"/>
    <property type="evidence" value="ECO:0007669"/>
    <property type="project" value="TreeGrafter"/>
</dbReference>
<organism evidence="7 8">
    <name type="scientific">SAR324 cluster bacterium</name>
    <dbReference type="NCBI Taxonomy" id="2024889"/>
    <lineage>
        <taxon>Bacteria</taxon>
        <taxon>Deltaproteobacteria</taxon>
        <taxon>SAR324 cluster</taxon>
    </lineage>
</organism>
<dbReference type="PROSITE" id="PS50111">
    <property type="entry name" value="CHEMOTAXIS_TRANSDUC_2"/>
    <property type="match status" value="1"/>
</dbReference>
<evidence type="ECO:0000256" key="2">
    <source>
        <dbReference type="ARBA" id="ARBA00029447"/>
    </source>
</evidence>
<dbReference type="GO" id="GO:0006935">
    <property type="term" value="P:chemotaxis"/>
    <property type="evidence" value="ECO:0007669"/>
    <property type="project" value="UniProtKB-KW"/>
</dbReference>
<evidence type="ECO:0000259" key="5">
    <source>
        <dbReference type="PROSITE" id="PS50111"/>
    </source>
</evidence>
<dbReference type="SMART" id="SM00304">
    <property type="entry name" value="HAMP"/>
    <property type="match status" value="1"/>
</dbReference>
<dbReference type="SUPFAM" id="SSF58104">
    <property type="entry name" value="Methyl-accepting chemotaxis protein (MCP) signaling domain"/>
    <property type="match status" value="1"/>
</dbReference>
<dbReference type="InterPro" id="IPR051310">
    <property type="entry name" value="MCP_chemotaxis"/>
</dbReference>
<reference evidence="8" key="1">
    <citation type="submission" date="2017-08" db="EMBL/GenBank/DDBJ databases">
        <title>A dynamic microbial community with high functional redundancy inhabits the cold, oxic subseafloor aquifer.</title>
        <authorList>
            <person name="Tully B.J."/>
            <person name="Wheat C.G."/>
            <person name="Glazer B.T."/>
            <person name="Huber J.A."/>
        </authorList>
    </citation>
    <scope>NUCLEOTIDE SEQUENCE [LARGE SCALE GENOMIC DNA]</scope>
</reference>
<keyword evidence="4" id="KW-0812">Transmembrane</keyword>
<dbReference type="EMBL" id="NVSR01000071">
    <property type="protein sequence ID" value="PCI27161.1"/>
    <property type="molecule type" value="Genomic_DNA"/>
</dbReference>
<dbReference type="PRINTS" id="PR00260">
    <property type="entry name" value="CHEMTRNSDUCR"/>
</dbReference>
<comment type="caution">
    <text evidence="7">The sequence shown here is derived from an EMBL/GenBank/DDBJ whole genome shotgun (WGS) entry which is preliminary data.</text>
</comment>
<dbReference type="PANTHER" id="PTHR43531">
    <property type="entry name" value="PROTEIN ICFG"/>
    <property type="match status" value="1"/>
</dbReference>
<evidence type="ECO:0000256" key="4">
    <source>
        <dbReference type="SAM" id="Phobius"/>
    </source>
</evidence>
<dbReference type="GO" id="GO:0004888">
    <property type="term" value="F:transmembrane signaling receptor activity"/>
    <property type="evidence" value="ECO:0007669"/>
    <property type="project" value="InterPro"/>
</dbReference>
<evidence type="ECO:0000259" key="6">
    <source>
        <dbReference type="PROSITE" id="PS50885"/>
    </source>
</evidence>
<sequence>MNQRSELYTVAVLKEEVLVVLDISQASKSQPDSAHSQDKMEEALNINRNISGSVDRVVTDLERRAKKEGKKLGIFQLFGWRLRIRLTAKFLIVLIIPVILLYGVSFFFLQEAQQSNLSITVKNSLKTLTDQNVMTNQMLTKALERKGKTFVNFLASVAPKAYLHFDVFFLNRIVDIASQDDDIAVVHFIDQDGKYITDDRSKTLHRDYLKFSLPVMDGEEKLGIVEVYLRQNDLKQSIQKGENFLLDAKEQLETMGRENIQNLNQLLFSSFLGMGIFLLGTIWFFMKTKIVSQLDDTVKKLKNIAKGEGDLTLRLIPKSKDEISELAIWFNLFARKMDRMVSKITDDARKINLLSRKLATSIDTINECSNTLSQGTEIQATAIEQTSLATQELNHSMLEIKGEVQLINSNFNLMEDKAEFGINVADKMKESMDLITASSTQIQGINNNIIGIAGQTNLLSLNAAIEAAKAGEHGKGFAVVAQEVRNLAERSNQSATETTLLIEEIENRVSQGGIHTEEVLNEFEGLRKEVFHNKALVEKITHSIEDNSEGITDITNAMAEIANSVEQFSGLVTQLNQAGQKQNLVFSDLDQISQELGTLLSFFKTSKKGVKALSRRPS</sequence>
<dbReference type="Pfam" id="PF00015">
    <property type="entry name" value="MCPsignal"/>
    <property type="match status" value="1"/>
</dbReference>
<keyword evidence="4" id="KW-0472">Membrane</keyword>
<evidence type="ECO:0000313" key="7">
    <source>
        <dbReference type="EMBL" id="PCI27161.1"/>
    </source>
</evidence>
<feature type="transmembrane region" description="Helical" evidence="4">
    <location>
        <begin position="90"/>
        <end position="109"/>
    </location>
</feature>
<feature type="domain" description="HAMP" evidence="6">
    <location>
        <begin position="288"/>
        <end position="342"/>
    </location>
</feature>
<dbReference type="CDD" id="cd06225">
    <property type="entry name" value="HAMP"/>
    <property type="match status" value="1"/>
</dbReference>